<evidence type="ECO:0000313" key="2">
    <source>
        <dbReference type="EMBL" id="KEZ22994.1"/>
    </source>
</evidence>
<evidence type="ECO:0000256" key="1">
    <source>
        <dbReference type="SAM" id="Phobius"/>
    </source>
</evidence>
<proteinExistence type="predicted"/>
<feature type="transmembrane region" description="Helical" evidence="1">
    <location>
        <begin position="42"/>
        <end position="64"/>
    </location>
</feature>
<sequence>MEHNKFEQQLDFYKNSLKTNEKVENIFENEQLKDKITKYRGIGLIACLVLFVIGFAILIGGAFVNKEKAVDQTILLNPPALAMVIVGLLFFLFILIPYFIIANKNEKVMQEFINNKFNQTILMNFFRYISSFINSLTLLRFEKKDDIYTFYFNYENQQLQLDLDQQKNQIALYDNDKKLIKMLDHEIKFDFDLFAFKKLAAGFAKNFIIDTIDFISVQIDNKAYTLLTAFNKLYTAPRD</sequence>
<keyword evidence="1" id="KW-0472">Membrane</keyword>
<name>A0A084EYF2_9BACT</name>
<dbReference type="EMBL" id="JFDP01000053">
    <property type="protein sequence ID" value="KEZ22994.1"/>
    <property type="molecule type" value="Genomic_DNA"/>
</dbReference>
<dbReference type="AlphaFoldDB" id="A0A084EYF2"/>
<gene>
    <name evidence="2" type="ORF">UDIV_4300</name>
</gene>
<keyword evidence="3" id="KW-1185">Reference proteome</keyword>
<reference evidence="2 3" key="1">
    <citation type="submission" date="2014-02" db="EMBL/GenBank/DDBJ databases">
        <title>Genome sequence of Ureaplasma diversum strain 246.</title>
        <authorList>
            <person name="Sirand-Pugnet P."/>
            <person name="Breton M."/>
            <person name="Dordet-Frisoni E."/>
            <person name="Baranowski E."/>
            <person name="Barre A."/>
            <person name="Couture C."/>
            <person name="Dupuy V."/>
            <person name="Gaurivaud P."/>
            <person name="Jacob D."/>
            <person name="Lemaitre C."/>
            <person name="Manso-Silvan L."/>
            <person name="Nikolski M."/>
            <person name="Nouvel L.-X."/>
            <person name="Poumarat F."/>
            <person name="Tardy F."/>
            <person name="Thebault P."/>
            <person name="Theil S."/>
            <person name="Citti C."/>
            <person name="Thiaucourt F."/>
            <person name="Blanchard A."/>
        </authorList>
    </citation>
    <scope>NUCLEOTIDE SEQUENCE [LARGE SCALE GENOMIC DNA]</scope>
    <source>
        <strain evidence="2 3">NCTC 246</strain>
    </source>
</reference>
<organism evidence="2 3">
    <name type="scientific">Ureaplasma diversum NCTC 246</name>
    <dbReference type="NCBI Taxonomy" id="1188241"/>
    <lineage>
        <taxon>Bacteria</taxon>
        <taxon>Bacillati</taxon>
        <taxon>Mycoplasmatota</taxon>
        <taxon>Mycoplasmoidales</taxon>
        <taxon>Mycoplasmoidaceae</taxon>
        <taxon>Ureaplasma</taxon>
    </lineage>
</organism>
<dbReference type="Proteomes" id="UP000028537">
    <property type="component" value="Unassembled WGS sequence"/>
</dbReference>
<comment type="caution">
    <text evidence="2">The sequence shown here is derived from an EMBL/GenBank/DDBJ whole genome shotgun (WGS) entry which is preliminary data.</text>
</comment>
<keyword evidence="1" id="KW-0812">Transmembrane</keyword>
<accession>A0A084EYF2</accession>
<keyword evidence="1" id="KW-1133">Transmembrane helix</keyword>
<protein>
    <recommendedName>
        <fullName evidence="4">Transmembrane protein</fullName>
    </recommendedName>
</protein>
<feature type="transmembrane region" description="Helical" evidence="1">
    <location>
        <begin position="80"/>
        <end position="101"/>
    </location>
</feature>
<dbReference type="RefSeq" id="WP_038102863.1">
    <property type="nucleotide sequence ID" value="NZ_JFDP01000053.1"/>
</dbReference>
<evidence type="ECO:0000313" key="3">
    <source>
        <dbReference type="Proteomes" id="UP000028537"/>
    </source>
</evidence>
<evidence type="ECO:0008006" key="4">
    <source>
        <dbReference type="Google" id="ProtNLM"/>
    </source>
</evidence>